<sequence length="84" mass="9238">MVEDVEARIAVLGIEHVGDRAGPAGVRRRGRGGRWRWRRLRGAAGAQQQDDQCGPSTHMRTLARVDKPYFGVVGESSQVLISLL</sequence>
<gene>
    <name evidence="1" type="ORF">Acy02nite_60090</name>
</gene>
<proteinExistence type="predicted"/>
<keyword evidence="2" id="KW-1185">Reference proteome</keyword>
<evidence type="ECO:0000313" key="2">
    <source>
        <dbReference type="Proteomes" id="UP000619479"/>
    </source>
</evidence>
<dbReference type="Proteomes" id="UP000619479">
    <property type="component" value="Unassembled WGS sequence"/>
</dbReference>
<evidence type="ECO:0000313" key="1">
    <source>
        <dbReference type="EMBL" id="GID68128.1"/>
    </source>
</evidence>
<dbReference type="AlphaFoldDB" id="A0A919IRB9"/>
<organism evidence="1 2">
    <name type="scientific">Actinoplanes cyaneus</name>
    <dbReference type="NCBI Taxonomy" id="52696"/>
    <lineage>
        <taxon>Bacteria</taxon>
        <taxon>Bacillati</taxon>
        <taxon>Actinomycetota</taxon>
        <taxon>Actinomycetes</taxon>
        <taxon>Micromonosporales</taxon>
        <taxon>Micromonosporaceae</taxon>
        <taxon>Actinoplanes</taxon>
    </lineage>
</organism>
<reference evidence="1" key="1">
    <citation type="submission" date="2021-01" db="EMBL/GenBank/DDBJ databases">
        <title>Whole genome shotgun sequence of Actinoplanes cyaneus NBRC 14990.</title>
        <authorList>
            <person name="Komaki H."/>
            <person name="Tamura T."/>
        </authorList>
    </citation>
    <scope>NUCLEOTIDE SEQUENCE</scope>
    <source>
        <strain evidence="1">NBRC 14990</strain>
    </source>
</reference>
<dbReference type="EMBL" id="BOMH01000044">
    <property type="protein sequence ID" value="GID68128.1"/>
    <property type="molecule type" value="Genomic_DNA"/>
</dbReference>
<name>A0A919IRB9_9ACTN</name>
<protein>
    <submittedName>
        <fullName evidence="1">Uncharacterized protein</fullName>
    </submittedName>
</protein>
<accession>A0A919IRB9</accession>
<comment type="caution">
    <text evidence="1">The sequence shown here is derived from an EMBL/GenBank/DDBJ whole genome shotgun (WGS) entry which is preliminary data.</text>
</comment>